<dbReference type="GeneID" id="40526671"/>
<reference evidence="1 2" key="1">
    <citation type="submission" date="2015-02" db="EMBL/GenBank/DDBJ databases">
        <title>Complete genome of a baculovirus isolated from a medical interest larvae: lLonomia obliqua (Lepidoptera: Saturniidae).</title>
        <authorList>
            <person name="Clara A.-S.W."/>
            <person name="Daniel A.-A.M.P."/>
            <person name="Miguel A.S."/>
            <person name="Jhon F.E.A."/>
            <person name="Fabricio M.S."/>
            <person name="Jose W.L.C."/>
            <person name="Bergmann R.M."/>
            <person name="Fernando M.L."/>
        </authorList>
    </citation>
    <scope>NUCLEOTIDE SEQUENCE [LARGE SCALE GENOMIC DNA]</scope>
    <source>
        <strain evidence="1">SP/2000</strain>
    </source>
</reference>
<dbReference type="EMBL" id="KP763670">
    <property type="protein sequence ID" value="AKN81037.1"/>
    <property type="molecule type" value="Genomic_DNA"/>
</dbReference>
<accession>A0A126FCC2</accession>
<dbReference type="KEGG" id="vg:40526671"/>
<evidence type="ECO:0000313" key="2">
    <source>
        <dbReference type="Proteomes" id="UP000297030"/>
    </source>
</evidence>
<evidence type="ECO:0000313" key="1">
    <source>
        <dbReference type="EMBL" id="AKN81037.1"/>
    </source>
</evidence>
<organism evidence="1 2">
    <name type="scientific">Lonomia obliqua multiple nucleopolyhedrovirus</name>
    <dbReference type="NCBI Taxonomy" id="134394"/>
    <lineage>
        <taxon>Viruses</taxon>
        <taxon>Viruses incertae sedis</taxon>
        <taxon>Naldaviricetes</taxon>
        <taxon>Lefavirales</taxon>
        <taxon>Baculoviridae</taxon>
        <taxon>Alphabaculovirus</taxon>
        <taxon>Alphabaculovirus lonobliquae</taxon>
        <taxon>Lonomia obliqua nucleopolyhedrovirus</taxon>
    </lineage>
</organism>
<sequence>MNIKYDINNITLLLQKKSHINYLYEKDIIGYTRNSLIDLSNLYIAPLNNFSSQLNILLNQSPIAKTDSIDSFTFSHIQLATILCYSAFTHARNSYHWKYIFDNNEQYLIQSFFNFILQILKMAPLNQNDDVGNVLIKYHLKSININLENKSMKPNLINIESMPSYNFKNRETDLEICYVYNNTMFSRKAFDSQQNIKCATYVEINTLPYCLYISEIDDHQSISAFNLYKCSHVYVAEGTIHVEREKYYALGQHFASKQFCEYSTNNKRCHLNKINAYHSACCYLNDSKKTLRLVGDYMGYVHNYKIAALDFLILTFVVSITGCQFKYNLFDAQEKMFKQLKNKVCKLSAKRVFEMLLNYNINVEPLDNFTQNYTLID</sequence>
<keyword evidence="2" id="KW-1185">Reference proteome</keyword>
<proteinExistence type="predicted"/>
<protein>
    <submittedName>
        <fullName evidence="1">Uncharacterized protein</fullName>
    </submittedName>
</protein>
<gene>
    <name evidence="1" type="primary">Orf-39</name>
</gene>
<dbReference type="RefSeq" id="YP_009666401.1">
    <property type="nucleotide sequence ID" value="NC_043520.1"/>
</dbReference>
<name>A0A126FCC2_9ABAC</name>
<dbReference type="Proteomes" id="UP000297030">
    <property type="component" value="Segment"/>
</dbReference>